<evidence type="ECO:0000313" key="1">
    <source>
        <dbReference type="EMBL" id="SFG42693.1"/>
    </source>
</evidence>
<protein>
    <recommendedName>
        <fullName evidence="3">C1q domain-containing protein</fullName>
    </recommendedName>
</protein>
<evidence type="ECO:0000313" key="2">
    <source>
        <dbReference type="Proteomes" id="UP000199229"/>
    </source>
</evidence>
<organism evidence="1 2">
    <name type="scientific">Methylobacterium gossipiicola</name>
    <dbReference type="NCBI Taxonomy" id="582675"/>
    <lineage>
        <taxon>Bacteria</taxon>
        <taxon>Pseudomonadati</taxon>
        <taxon>Pseudomonadota</taxon>
        <taxon>Alphaproteobacteria</taxon>
        <taxon>Hyphomicrobiales</taxon>
        <taxon>Methylobacteriaceae</taxon>
        <taxon>Methylobacterium</taxon>
    </lineage>
</organism>
<proteinExistence type="predicted"/>
<dbReference type="AlphaFoldDB" id="A0A1I2RRH1"/>
<gene>
    <name evidence="1" type="ORF">SAMN05192565_10367</name>
</gene>
<reference evidence="2" key="1">
    <citation type="submission" date="2016-10" db="EMBL/GenBank/DDBJ databases">
        <authorList>
            <person name="Varghese N."/>
            <person name="Submissions S."/>
        </authorList>
    </citation>
    <scope>NUCLEOTIDE SEQUENCE [LARGE SCALE GENOMIC DNA]</scope>
    <source>
        <strain evidence="2">Gh-105</strain>
    </source>
</reference>
<dbReference type="OrthoDB" id="564699at2"/>
<dbReference type="Gene3D" id="2.60.120.40">
    <property type="match status" value="1"/>
</dbReference>
<dbReference type="InterPro" id="IPR008983">
    <property type="entry name" value="Tumour_necrosis_fac-like_dom"/>
</dbReference>
<dbReference type="SUPFAM" id="SSF49842">
    <property type="entry name" value="TNF-like"/>
    <property type="match status" value="1"/>
</dbReference>
<dbReference type="Proteomes" id="UP000199229">
    <property type="component" value="Unassembled WGS sequence"/>
</dbReference>
<dbReference type="STRING" id="582675.SAMN05192565_10367"/>
<dbReference type="RefSeq" id="WP_091969029.1">
    <property type="nucleotide sequence ID" value="NZ_FOPM01000003.1"/>
</dbReference>
<dbReference type="Pfam" id="PF10983">
    <property type="entry name" value="DUF2793"/>
    <property type="match status" value="1"/>
</dbReference>
<evidence type="ECO:0008006" key="3">
    <source>
        <dbReference type="Google" id="ProtNLM"/>
    </source>
</evidence>
<keyword evidence="2" id="KW-1185">Reference proteome</keyword>
<name>A0A1I2RRH1_9HYPH</name>
<sequence length="520" mass="52840">MAQTTPHLALPLLAAGQAGKHVTHNEALLVLDALVQLACRDKDLAAPPAAPAEGDRYLVSAQTPTGAWTGLSGQIVVFGDGVWTGLAPQAGWLVHVADEDAFYRFDGTRWGRLFDGLRRLRNLEAIGLGTEAETGTAFAAKLERALWSARTVAEGGSGSLAVVLNKAAPGGAGALLFQTGFSGRAEFGLNGEDALGLKVSADGAAWRGAWRADPATGHLGLGALALPGTPMARAPLHVAREEAGPGLCLDAYGAGPVDNLIQARAGRGSRQAPAPVRAGDGLVGLSGGGFFSGGSADGCVTLRGIAEEDFSAGAQGAGFVVEATDLGGVIPRPVVKMRANGALELVARAGVPAAGTAPGQLVFDSTLGAFRGQTGAGWVRLTNQPRFRASTSYDNYLGAGTWTRVGFNTGTLNDQGLFRASDNAFVAPDAGTYTVSAGLAFKRNGDNAPASLQARFQRNGAALDGTRRGVATPVDGVSTVSLSATVSLAAGDRITVEALFTGTDGYVAAADSDFSGFGLA</sequence>
<accession>A0A1I2RRH1</accession>
<dbReference type="EMBL" id="FOPM01000003">
    <property type="protein sequence ID" value="SFG42693.1"/>
    <property type="molecule type" value="Genomic_DNA"/>
</dbReference>
<dbReference type="InterPro" id="IPR021251">
    <property type="entry name" value="DUF2793"/>
</dbReference>